<reference evidence="2" key="1">
    <citation type="submission" date="2018-06" db="EMBL/GenBank/DDBJ databases">
        <authorList>
            <consortium name="Pathogen Informatics"/>
        </authorList>
    </citation>
    <scope>NUCLEOTIDE SEQUENCE [LARGE SCALE GENOMIC DNA]</scope>
    <source>
        <strain evidence="2">NCTC10132</strain>
    </source>
</reference>
<evidence type="ECO:0000313" key="1">
    <source>
        <dbReference type="EMBL" id="SYV97443.1"/>
    </source>
</evidence>
<keyword evidence="2" id="KW-1185">Reference proteome</keyword>
<sequence>MSKKSNNGGIAANDSIDIYFNDIKEVSTVRILQESW</sequence>
<proteinExistence type="predicted"/>
<evidence type="ECO:0000313" key="2">
    <source>
        <dbReference type="Proteomes" id="UP000257559"/>
    </source>
</evidence>
<name>A0A3B0QC62_9BACT</name>
<dbReference type="Proteomes" id="UP000257559">
    <property type="component" value="Chromosome"/>
</dbReference>
<dbReference type="EMBL" id="LS991951">
    <property type="protein sequence ID" value="SYV97443.1"/>
    <property type="molecule type" value="Genomic_DNA"/>
</dbReference>
<protein>
    <submittedName>
        <fullName evidence="1">Uncharacterized protein</fullName>
    </submittedName>
</protein>
<dbReference type="KEGG" id="medw:NCTC10132_00808"/>
<gene>
    <name evidence="1" type="ORF">NCTC10132_00808</name>
</gene>
<accession>A0A3B0QC62</accession>
<dbReference type="AlphaFoldDB" id="A0A3B0QC62"/>
<feature type="non-terminal residue" evidence="1">
    <location>
        <position position="36"/>
    </location>
</feature>
<organism evidence="1 2">
    <name type="scientific">Mycoplasmopsis edwardii</name>
    <dbReference type="NCBI Taxonomy" id="53558"/>
    <lineage>
        <taxon>Bacteria</taxon>
        <taxon>Bacillati</taxon>
        <taxon>Mycoplasmatota</taxon>
        <taxon>Mycoplasmoidales</taxon>
        <taxon>Metamycoplasmataceae</taxon>
        <taxon>Mycoplasmopsis</taxon>
    </lineage>
</organism>